<dbReference type="EMBL" id="CAFBMT010000007">
    <property type="protein sequence ID" value="CAB4931996.1"/>
    <property type="molecule type" value="Genomic_DNA"/>
</dbReference>
<dbReference type="InterPro" id="IPR052195">
    <property type="entry name" value="Bact_Alkyl/Aryl-Sulfatase"/>
</dbReference>
<dbReference type="Pfam" id="PF14863">
    <property type="entry name" value="Alkyl_sulf_dimr"/>
    <property type="match status" value="1"/>
</dbReference>
<dbReference type="EMBL" id="CAESGF010000007">
    <property type="protein sequence ID" value="CAB4363694.1"/>
    <property type="molecule type" value="Genomic_DNA"/>
</dbReference>
<feature type="domain" description="Metallo-beta-lactamase" evidence="1">
    <location>
        <begin position="41"/>
        <end position="257"/>
    </location>
</feature>
<proteinExistence type="predicted"/>
<protein>
    <submittedName>
        <fullName evidence="5">Unannotated protein</fullName>
    </submittedName>
</protein>
<accession>A0A6J7N3X0</accession>
<dbReference type="EMBL" id="CAEZYF010000005">
    <property type="protein sequence ID" value="CAB4717632.1"/>
    <property type="molecule type" value="Genomic_DNA"/>
</dbReference>
<dbReference type="InterPro" id="IPR029228">
    <property type="entry name" value="Alkyl_sulf_dimr"/>
</dbReference>
<dbReference type="AlphaFoldDB" id="A0A6J7N3X0"/>
<dbReference type="GO" id="GO:0046983">
    <property type="term" value="F:protein dimerization activity"/>
    <property type="evidence" value="ECO:0007669"/>
    <property type="project" value="InterPro"/>
</dbReference>
<dbReference type="Gene3D" id="3.60.15.10">
    <property type="entry name" value="Ribonuclease Z/Hydroxyacylglutathione hydrolase-like"/>
    <property type="match status" value="1"/>
</dbReference>
<gene>
    <name evidence="3" type="ORF">UFOPK2656_01081</name>
    <name evidence="4" type="ORF">UFOPK3651_01543</name>
    <name evidence="5" type="ORF">UFOPK3931_01290</name>
    <name evidence="2" type="ORF">UFOPK4189_01470</name>
</gene>
<evidence type="ECO:0000313" key="3">
    <source>
        <dbReference type="EMBL" id="CAB4717632.1"/>
    </source>
</evidence>
<name>A0A6J7N3X0_9ZZZZ</name>
<organism evidence="5">
    <name type="scientific">freshwater metagenome</name>
    <dbReference type="NCBI Taxonomy" id="449393"/>
    <lineage>
        <taxon>unclassified sequences</taxon>
        <taxon>metagenomes</taxon>
        <taxon>ecological metagenomes</taxon>
    </lineage>
</organism>
<dbReference type="Gene3D" id="1.25.40.880">
    <property type="entry name" value="Alkyl sulfatase, dimerisation domain"/>
    <property type="match status" value="1"/>
</dbReference>
<evidence type="ECO:0000313" key="4">
    <source>
        <dbReference type="EMBL" id="CAB4931996.1"/>
    </source>
</evidence>
<dbReference type="InterPro" id="IPR038536">
    <property type="entry name" value="Alkyl/aryl-sulf_dimr_sf"/>
</dbReference>
<dbReference type="Pfam" id="PF00753">
    <property type="entry name" value="Lactamase_B"/>
    <property type="match status" value="1"/>
</dbReference>
<evidence type="ECO:0000313" key="5">
    <source>
        <dbReference type="EMBL" id="CAB4988071.1"/>
    </source>
</evidence>
<dbReference type="SMART" id="SM00849">
    <property type="entry name" value="Lactamase_B"/>
    <property type="match status" value="1"/>
</dbReference>
<evidence type="ECO:0000313" key="2">
    <source>
        <dbReference type="EMBL" id="CAB4363694.1"/>
    </source>
</evidence>
<dbReference type="PANTHER" id="PTHR43223:SF2">
    <property type="entry name" value="METALLO-BETA-LACTAMASE DOMAIN-CONTAINING PROTEIN"/>
    <property type="match status" value="1"/>
</dbReference>
<evidence type="ECO:0000259" key="1">
    <source>
        <dbReference type="SMART" id="SM00849"/>
    </source>
</evidence>
<dbReference type="SUPFAM" id="SSF56281">
    <property type="entry name" value="Metallo-hydrolase/oxidoreductase"/>
    <property type="match status" value="1"/>
</dbReference>
<dbReference type="EMBL" id="CAFBOL010000027">
    <property type="protein sequence ID" value="CAB4988071.1"/>
    <property type="molecule type" value="Genomic_DNA"/>
</dbReference>
<dbReference type="InterPro" id="IPR001279">
    <property type="entry name" value="Metallo-B-lactamas"/>
</dbReference>
<dbReference type="InterPro" id="IPR036866">
    <property type="entry name" value="RibonucZ/Hydroxyglut_hydro"/>
</dbReference>
<dbReference type="PANTHER" id="PTHR43223">
    <property type="entry name" value="ALKYL/ARYL-SULFATASE"/>
    <property type="match status" value="1"/>
</dbReference>
<reference evidence="5" key="1">
    <citation type="submission" date="2020-05" db="EMBL/GenBank/DDBJ databases">
        <authorList>
            <person name="Chiriac C."/>
            <person name="Salcher M."/>
            <person name="Ghai R."/>
            <person name="Kavagutti S V."/>
        </authorList>
    </citation>
    <scope>NUCLEOTIDE SEQUENCE</scope>
</reference>
<sequence>MADLLALSSRIIDSGLTDQPVNRVTNELSEVADGVSMVESFSHCIALRNAEGLMCFDASGVHTGEAVRAALRTWSPLPVKHLVYTHGHADHVGGSTFFSDDHPHVIGHENVAARLDRYDYTNNWNLIINNRQFGGLAGDLNLNLSVGDGDVGVAVQANPTARRFLPSSTLRPDETFTTHHSVTVGDETIEFHHGRGETDDHLWAWLPERKALVTGDFLIWNFPNAGNPQKVQRYPMEWARSLRAMAATGAELLLPAHGLPIEGVGRIHRVLTEIAQALEDLEAEVVAMMNAGETLDTIIHTVRVPADTLAKPYLRPLYDEPEFVVHNIWRLYGGWWDGAASRLKPSPDAHLATAIAELAGGAGALLHRAQQAVTDGDLRLACHFADLAGWAAPSDAAIHHGRAEIYVARRKAEPSLMSKGIFAAAARESRLIADSDAATAG</sequence>